<protein>
    <recommendedName>
        <fullName evidence="3">SNF2-related:helicase</fullName>
    </recommendedName>
</protein>
<dbReference type="AlphaFoldDB" id="A0AB37QQI3"/>
<evidence type="ECO:0008006" key="3">
    <source>
        <dbReference type="Google" id="ProtNLM"/>
    </source>
</evidence>
<proteinExistence type="predicted"/>
<sequence length="277" mass="31849">MAAPRLMNKRPVLLRKAIYDGYDFGLSLSYLEGANKLLLRRGGFFIRRSDHPLNQFWRVPKAKLLDDLDVLYRELAELANGKHIESWQAFRDRITSAQFDTHRDAFTWGMKFRLAPLAEGGVILSGDFHPGAVAIAKRMRGVYLSAGKAWRVQGTAELVRSNLILELGLAEDQFEILDTLQELLADGTVSPVREVTSISLGGTPRSRRSPRRRFVTRASIWRRCPRSKTPNSRMQRSTRRWKNSRSWVTSLLVFVIYYSAPARCWPTTWGWAKRARR</sequence>
<evidence type="ECO:0000313" key="2">
    <source>
        <dbReference type="Proteomes" id="UP000272613"/>
    </source>
</evidence>
<reference evidence="1 2" key="1">
    <citation type="submission" date="2018-08" db="EMBL/GenBank/DDBJ databases">
        <title>Recombination of ecologically and evolutionarily significant loci maintains genetic cohesion in the Pseudomonas syringae species complex.</title>
        <authorList>
            <person name="Dillon M."/>
            <person name="Thakur S."/>
            <person name="Almeida R.N.D."/>
            <person name="Weir B.S."/>
            <person name="Guttman D.S."/>
        </authorList>
    </citation>
    <scope>NUCLEOTIDE SEQUENCE [LARGE SCALE GENOMIC DNA]</scope>
    <source>
        <strain evidence="1 2">ICMP 5019</strain>
    </source>
</reference>
<comment type="caution">
    <text evidence="1">The sequence shown here is derived from an EMBL/GenBank/DDBJ whole genome shotgun (WGS) entry which is preliminary data.</text>
</comment>
<organism evidence="1 2">
    <name type="scientific">Pseudomonas coronafaciens pv. garcae</name>
    <dbReference type="NCBI Taxonomy" id="251653"/>
    <lineage>
        <taxon>Bacteria</taxon>
        <taxon>Pseudomonadati</taxon>
        <taxon>Pseudomonadota</taxon>
        <taxon>Gammaproteobacteria</taxon>
        <taxon>Pseudomonadales</taxon>
        <taxon>Pseudomonadaceae</taxon>
        <taxon>Pseudomonas</taxon>
        <taxon>Pseudomonas coronafaciens</taxon>
    </lineage>
</organism>
<accession>A0AB37QQI3</accession>
<dbReference type="EMBL" id="RBSH01000137">
    <property type="protein sequence ID" value="RMS01982.1"/>
    <property type="molecule type" value="Genomic_DNA"/>
</dbReference>
<gene>
    <name evidence="1" type="ORF">ALP74_200380</name>
</gene>
<name>A0AB37QQI3_9PSED</name>
<dbReference type="Proteomes" id="UP000272613">
    <property type="component" value="Unassembled WGS sequence"/>
</dbReference>
<evidence type="ECO:0000313" key="1">
    <source>
        <dbReference type="EMBL" id="RMS01982.1"/>
    </source>
</evidence>